<evidence type="ECO:0000256" key="6">
    <source>
        <dbReference type="ARBA" id="ARBA00023065"/>
    </source>
</evidence>
<evidence type="ECO:0000256" key="7">
    <source>
        <dbReference type="ARBA" id="ARBA00023136"/>
    </source>
</evidence>
<reference evidence="12" key="2">
    <citation type="submission" date="2022-06" db="UniProtKB">
        <authorList>
            <consortium name="EnsemblMetazoa"/>
        </authorList>
    </citation>
    <scope>IDENTIFICATION</scope>
    <source>
        <strain evidence="12">PS312</strain>
    </source>
</reference>
<dbReference type="GO" id="GO:0050804">
    <property type="term" value="P:modulation of chemical synaptic transmission"/>
    <property type="evidence" value="ECO:0000318"/>
    <property type="project" value="GO_Central"/>
</dbReference>
<dbReference type="FunFam" id="3.40.190.10:FF:000687">
    <property type="entry name" value="Uncharacterized protein"/>
    <property type="match status" value="1"/>
</dbReference>
<dbReference type="GO" id="GO:0098839">
    <property type="term" value="C:postsynaptic density membrane"/>
    <property type="evidence" value="ECO:0000318"/>
    <property type="project" value="GO_Central"/>
</dbReference>
<dbReference type="Gene3D" id="3.40.190.10">
    <property type="entry name" value="Periplasmic binding protein-like II"/>
    <property type="match status" value="3"/>
</dbReference>
<evidence type="ECO:0000256" key="8">
    <source>
        <dbReference type="ARBA" id="ARBA00023170"/>
    </source>
</evidence>
<dbReference type="Proteomes" id="UP000005239">
    <property type="component" value="Unassembled WGS sequence"/>
</dbReference>
<keyword evidence="9" id="KW-0325">Glycoprotein</keyword>
<dbReference type="InterPro" id="IPR001320">
    <property type="entry name" value="Iontro_rcpt_C"/>
</dbReference>
<dbReference type="PANTHER" id="PTHR18966">
    <property type="entry name" value="IONOTROPIC GLUTAMATE RECEPTOR"/>
    <property type="match status" value="1"/>
</dbReference>
<gene>
    <name evidence="12" type="primary">WBGene00098523</name>
</gene>
<dbReference type="InterPro" id="IPR019594">
    <property type="entry name" value="Glu/Gly-bd"/>
</dbReference>
<keyword evidence="10" id="KW-1071">Ligand-gated ion channel</keyword>
<evidence type="ECO:0000256" key="5">
    <source>
        <dbReference type="ARBA" id="ARBA00022989"/>
    </source>
</evidence>
<evidence type="ECO:0000256" key="3">
    <source>
        <dbReference type="ARBA" id="ARBA00022448"/>
    </source>
</evidence>
<dbReference type="GO" id="GO:0035249">
    <property type="term" value="P:synaptic transmission, glutamatergic"/>
    <property type="evidence" value="ECO:0000318"/>
    <property type="project" value="GO_Central"/>
</dbReference>
<dbReference type="SMART" id="SM00079">
    <property type="entry name" value="PBPe"/>
    <property type="match status" value="1"/>
</dbReference>
<keyword evidence="6" id="KW-0406">Ion transport</keyword>
<keyword evidence="7" id="KW-0472">Membrane</keyword>
<comment type="subcellular location">
    <subcellularLocation>
        <location evidence="1">Membrane</location>
        <topology evidence="1">Multi-pass membrane protein</topology>
    </subcellularLocation>
</comment>
<dbReference type="OrthoDB" id="5984008at2759"/>
<dbReference type="SMART" id="SM00918">
    <property type="entry name" value="Lig_chan-Glu_bd"/>
    <property type="match status" value="1"/>
</dbReference>
<accession>A0A2A6BCM0</accession>
<dbReference type="GO" id="GO:0005886">
    <property type="term" value="C:plasma membrane"/>
    <property type="evidence" value="ECO:0000318"/>
    <property type="project" value="GO_Central"/>
</dbReference>
<evidence type="ECO:0000256" key="1">
    <source>
        <dbReference type="ARBA" id="ARBA00004141"/>
    </source>
</evidence>
<proteinExistence type="inferred from homology"/>
<evidence type="ECO:0000256" key="11">
    <source>
        <dbReference type="ARBA" id="ARBA00023303"/>
    </source>
</evidence>
<name>A0A2A6BCM0_PRIPA</name>
<evidence type="ECO:0000313" key="12">
    <source>
        <dbReference type="EnsemblMetazoa" id="PPA08969.1"/>
    </source>
</evidence>
<dbReference type="InterPro" id="IPR015683">
    <property type="entry name" value="Ionotropic_Glu_rcpt"/>
</dbReference>
<protein>
    <submittedName>
        <fullName evidence="12">Uncharacterized protein</fullName>
    </submittedName>
</protein>
<dbReference type="EnsemblMetazoa" id="PPA08969.1">
    <property type="protein sequence ID" value="PPA08969.1"/>
    <property type="gene ID" value="WBGene00098523"/>
</dbReference>
<sequence length="444" mass="50308">MCLRPLLLLPLALSLFPVLEPLKFGTVQVPPFAMRKKECLIDDLSEACRDNNAYEGYCVDIMALLAKELGVDYRIEIRRKPGGPRDDGTWDGLIDDLNRTAIDVAVAIIAVTKETSSVVDFSPPFLYGGLSLMTKITDQRLVPRSINPYSSFTWCALVILQTMSISTLIFLRYNTKFAEKPINGRIRSIILFTFLCVYVISTFCIITLFVRHISAVLAFNAQVKPAQSIQSLEELMAQDEVKYGMQRGGDYDTHRYFKKLQNSNDPLHKKMLETMEKNGESSFVQYYKHGIDKARKSDGKFAFIIDDVVNRYQTTRKPCDMRKLGERIATYHYAVATKKGSPLSEKIAKAIEAIRQRGDIDKIHHHWFVETSECVVEAKKLSDAEQKVLYCIYVMCFGIVSAIVASIGALYLERKWANRPEKLSDEALPMTSQCEMDPSTVEIA</sequence>
<evidence type="ECO:0000313" key="13">
    <source>
        <dbReference type="Proteomes" id="UP000005239"/>
    </source>
</evidence>
<dbReference type="GO" id="GO:1904315">
    <property type="term" value="F:transmitter-gated monoatomic ion channel activity involved in regulation of postsynaptic membrane potential"/>
    <property type="evidence" value="ECO:0000318"/>
    <property type="project" value="GO_Central"/>
</dbReference>
<evidence type="ECO:0000256" key="4">
    <source>
        <dbReference type="ARBA" id="ARBA00022692"/>
    </source>
</evidence>
<evidence type="ECO:0000256" key="10">
    <source>
        <dbReference type="ARBA" id="ARBA00023286"/>
    </source>
</evidence>
<evidence type="ECO:0000256" key="2">
    <source>
        <dbReference type="ARBA" id="ARBA00008685"/>
    </source>
</evidence>
<keyword evidence="4" id="KW-0812">Transmembrane</keyword>
<comment type="similarity">
    <text evidence="2">Belongs to the glutamate-gated ion channel (TC 1.A.10.1) family.</text>
</comment>
<keyword evidence="11" id="KW-0407">Ion channel</keyword>
<reference evidence="13" key="1">
    <citation type="journal article" date="2008" name="Nat. Genet.">
        <title>The Pristionchus pacificus genome provides a unique perspective on nematode lifestyle and parasitism.</title>
        <authorList>
            <person name="Dieterich C."/>
            <person name="Clifton S.W."/>
            <person name="Schuster L.N."/>
            <person name="Chinwalla A."/>
            <person name="Delehaunty K."/>
            <person name="Dinkelacker I."/>
            <person name="Fulton L."/>
            <person name="Fulton R."/>
            <person name="Godfrey J."/>
            <person name="Minx P."/>
            <person name="Mitreva M."/>
            <person name="Roeseler W."/>
            <person name="Tian H."/>
            <person name="Witte H."/>
            <person name="Yang S.P."/>
            <person name="Wilson R.K."/>
            <person name="Sommer R.J."/>
        </authorList>
    </citation>
    <scope>NUCLEOTIDE SEQUENCE [LARGE SCALE GENOMIC DNA]</scope>
    <source>
        <strain evidence="13">PS312</strain>
    </source>
</reference>
<dbReference type="SUPFAM" id="SSF53850">
    <property type="entry name" value="Periplasmic binding protein-like II"/>
    <property type="match status" value="1"/>
</dbReference>
<organism evidence="12 13">
    <name type="scientific">Pristionchus pacificus</name>
    <name type="common">Parasitic nematode worm</name>
    <dbReference type="NCBI Taxonomy" id="54126"/>
    <lineage>
        <taxon>Eukaryota</taxon>
        <taxon>Metazoa</taxon>
        <taxon>Ecdysozoa</taxon>
        <taxon>Nematoda</taxon>
        <taxon>Chromadorea</taxon>
        <taxon>Rhabditida</taxon>
        <taxon>Rhabditina</taxon>
        <taxon>Diplogasteromorpha</taxon>
        <taxon>Diplogasteroidea</taxon>
        <taxon>Neodiplogasteridae</taxon>
        <taxon>Pristionchus</taxon>
    </lineage>
</organism>
<evidence type="ECO:0000256" key="9">
    <source>
        <dbReference type="ARBA" id="ARBA00023180"/>
    </source>
</evidence>
<keyword evidence="13" id="KW-1185">Reference proteome</keyword>
<dbReference type="AlphaFoldDB" id="A0A2A6BCM0"/>
<accession>A0A8R1Y7H2</accession>
<keyword evidence="8" id="KW-0675">Receptor</keyword>
<dbReference type="GO" id="GO:0008066">
    <property type="term" value="F:glutamate receptor activity"/>
    <property type="evidence" value="ECO:0000318"/>
    <property type="project" value="GO_Central"/>
</dbReference>
<keyword evidence="5" id="KW-1133">Transmembrane helix</keyword>
<keyword evidence="3" id="KW-0813">Transport</keyword>
<dbReference type="Pfam" id="PF10613">
    <property type="entry name" value="Lig_chan-Glu_bd"/>
    <property type="match status" value="1"/>
</dbReference>